<evidence type="ECO:0000313" key="2">
    <source>
        <dbReference type="EMBL" id="OBV38683.1"/>
    </source>
</evidence>
<evidence type="ECO:0000313" key="3">
    <source>
        <dbReference type="Proteomes" id="UP000092713"/>
    </source>
</evidence>
<organism evidence="2 3">
    <name type="scientific">Janthinobacterium psychrotolerans</name>
    <dbReference type="NCBI Taxonomy" id="1747903"/>
    <lineage>
        <taxon>Bacteria</taxon>
        <taxon>Pseudomonadati</taxon>
        <taxon>Pseudomonadota</taxon>
        <taxon>Betaproteobacteria</taxon>
        <taxon>Burkholderiales</taxon>
        <taxon>Oxalobacteraceae</taxon>
        <taxon>Janthinobacterium</taxon>
    </lineage>
</organism>
<protein>
    <recommendedName>
        <fullName evidence="4">DUF5610 domain-containing protein</fullName>
    </recommendedName>
</protein>
<reference evidence="2 3" key="1">
    <citation type="submission" date="2016-04" db="EMBL/GenBank/DDBJ databases">
        <title>Draft genome sequence of Janthinobacterium psychrotolerans sp. nov., isolated from freshwater sediments in Denmark.</title>
        <authorList>
            <person name="Gong X."/>
            <person name="Skrivergaard S."/>
            <person name="Korsgaard B.S."/>
            <person name="Schreiber L."/>
            <person name="Marshall I.P."/>
            <person name="Finster K."/>
            <person name="Schramm A."/>
        </authorList>
    </citation>
    <scope>NUCLEOTIDE SEQUENCE [LARGE SCALE GENOMIC DNA]</scope>
    <source>
        <strain evidence="2 3">S3-2</strain>
    </source>
</reference>
<evidence type="ECO:0008006" key="4">
    <source>
        <dbReference type="Google" id="ProtNLM"/>
    </source>
</evidence>
<keyword evidence="3" id="KW-1185">Reference proteome</keyword>
<comment type="caution">
    <text evidence="2">The sequence shown here is derived from an EMBL/GenBank/DDBJ whole genome shotgun (WGS) entry which is preliminary data.</text>
</comment>
<dbReference type="STRING" id="1747903.ASR47_1006288"/>
<name>A0A1A7C2Z2_9BURK</name>
<dbReference type="Proteomes" id="UP000092713">
    <property type="component" value="Unassembled WGS sequence"/>
</dbReference>
<feature type="region of interest" description="Disordered" evidence="1">
    <location>
        <begin position="13"/>
        <end position="36"/>
    </location>
</feature>
<accession>A0A1A7C2Z2</accession>
<sequence>MATTLPQLPALGARQTGASALTGQQPAKTGGNASSAADALMQRTAQDVVALSKKGLDLSAQGLAQRTDALGNATLDVAQDFLGNMARQLFGDGASINFDSIDLSAASGYAAQVSSSSGAGGTRNAAAFSLAENAHFIGKGTITTADGQSFDFELEVQYESKISASAAYETSNEAEVADTGEDGGLPTLQLPSMNFAGSLGDLFRMLGQQLQSSIYDASQDSADQAKAKAGDEVGSLRLRLLNLLQPPKTVDEAAKPVEVPTTAAPELTPEAQARARAVAEAYGGKPTASD</sequence>
<evidence type="ECO:0000256" key="1">
    <source>
        <dbReference type="SAM" id="MobiDB-lite"/>
    </source>
</evidence>
<dbReference type="EMBL" id="LOCQ01000057">
    <property type="protein sequence ID" value="OBV38683.1"/>
    <property type="molecule type" value="Genomic_DNA"/>
</dbReference>
<dbReference type="OrthoDB" id="8701435at2"/>
<dbReference type="RefSeq" id="WP_065308903.1">
    <property type="nucleotide sequence ID" value="NZ_LOCQ01000057.1"/>
</dbReference>
<feature type="compositionally biased region" description="Polar residues" evidence="1">
    <location>
        <begin position="16"/>
        <end position="35"/>
    </location>
</feature>
<dbReference type="PATRIC" id="fig|1747903.4.peg.2240"/>
<proteinExistence type="predicted"/>
<gene>
    <name evidence="2" type="ORF">ASR47_1006288</name>
</gene>
<dbReference type="AlphaFoldDB" id="A0A1A7C2Z2"/>
<feature type="compositionally biased region" description="Low complexity" evidence="1">
    <location>
        <begin position="270"/>
        <end position="281"/>
    </location>
</feature>
<feature type="region of interest" description="Disordered" evidence="1">
    <location>
        <begin position="252"/>
        <end position="290"/>
    </location>
</feature>